<keyword evidence="4" id="KW-1185">Reference proteome</keyword>
<keyword evidence="1" id="KW-0540">Nuclease</keyword>
<dbReference type="Proteomes" id="UP000571701">
    <property type="component" value="Unassembled WGS sequence"/>
</dbReference>
<proteinExistence type="predicted"/>
<reference evidence="3 4" key="1">
    <citation type="submission" date="2020-07" db="EMBL/GenBank/DDBJ databases">
        <title>Vibrio marinisediminis sp. nov., isolated from marine sediment.</title>
        <authorList>
            <person name="Ji X."/>
        </authorList>
    </citation>
    <scope>NUCLEOTIDE SEQUENCE [LARGE SCALE GENOMIC DNA]</scope>
    <source>
        <strain evidence="3 4">404</strain>
    </source>
</reference>
<dbReference type="EMBL" id="JACFYF010000457">
    <property type="protein sequence ID" value="MBA5764974.1"/>
    <property type="molecule type" value="Genomic_DNA"/>
</dbReference>
<sequence>SLEELLDRAGEIKQPKRRQTLIEHRAQIELSKRLVQLDCDMELDFTIEDLEVRDPEPETLLGFLAEMEVRTLT</sequence>
<evidence type="ECO:0000313" key="3">
    <source>
        <dbReference type="EMBL" id="MBA5764974.1"/>
    </source>
</evidence>
<dbReference type="InterPro" id="IPR036279">
    <property type="entry name" value="5-3_exonuclease_C_sf"/>
</dbReference>
<feature type="non-terminal residue" evidence="3">
    <location>
        <position position="73"/>
    </location>
</feature>
<evidence type="ECO:0000256" key="1">
    <source>
        <dbReference type="ARBA" id="ARBA00022722"/>
    </source>
</evidence>
<organism evidence="3 4">
    <name type="scientific">Vibrio marinisediminis</name>
    <dbReference type="NCBI Taxonomy" id="2758441"/>
    <lineage>
        <taxon>Bacteria</taxon>
        <taxon>Pseudomonadati</taxon>
        <taxon>Pseudomonadota</taxon>
        <taxon>Gammaproteobacteria</taxon>
        <taxon>Vibrionales</taxon>
        <taxon>Vibrionaceae</taxon>
        <taxon>Vibrio</taxon>
    </lineage>
</organism>
<accession>A0A7W2FVI0</accession>
<dbReference type="Pfam" id="PF01367">
    <property type="entry name" value="5_3_exonuc"/>
    <property type="match status" value="1"/>
</dbReference>
<dbReference type="InterPro" id="IPR020045">
    <property type="entry name" value="DNA_polI_H3TH"/>
</dbReference>
<dbReference type="SUPFAM" id="SSF47807">
    <property type="entry name" value="5' to 3' exonuclease, C-terminal subdomain"/>
    <property type="match status" value="1"/>
</dbReference>
<evidence type="ECO:0000259" key="2">
    <source>
        <dbReference type="Pfam" id="PF01367"/>
    </source>
</evidence>
<protein>
    <recommendedName>
        <fullName evidence="2">5'-3' exonuclease domain-containing protein</fullName>
    </recommendedName>
</protein>
<feature type="non-terminal residue" evidence="3">
    <location>
        <position position="1"/>
    </location>
</feature>
<dbReference type="GO" id="GO:0004518">
    <property type="term" value="F:nuclease activity"/>
    <property type="evidence" value="ECO:0007669"/>
    <property type="project" value="UniProtKB-KW"/>
</dbReference>
<evidence type="ECO:0000313" key="4">
    <source>
        <dbReference type="Proteomes" id="UP000571701"/>
    </source>
</evidence>
<dbReference type="AlphaFoldDB" id="A0A7W2FVI0"/>
<feature type="domain" description="5'-3' exonuclease" evidence="2">
    <location>
        <begin position="1"/>
        <end position="57"/>
    </location>
</feature>
<dbReference type="GO" id="GO:0003677">
    <property type="term" value="F:DNA binding"/>
    <property type="evidence" value="ECO:0007669"/>
    <property type="project" value="InterPro"/>
</dbReference>
<gene>
    <name evidence="3" type="ORF">H2O73_21740</name>
</gene>
<dbReference type="Gene3D" id="1.10.150.20">
    <property type="entry name" value="5' to 3' exonuclease, C-terminal subdomain"/>
    <property type="match status" value="1"/>
</dbReference>
<comment type="caution">
    <text evidence="3">The sequence shown here is derived from an EMBL/GenBank/DDBJ whole genome shotgun (WGS) entry which is preliminary data.</text>
</comment>
<name>A0A7W2FVI0_9VIBR</name>
<keyword evidence="1" id="KW-0378">Hydrolase</keyword>